<dbReference type="HOGENOM" id="CLU_748357_0_0_1"/>
<evidence type="ECO:0000313" key="2">
    <source>
        <dbReference type="Proteomes" id="UP000016931"/>
    </source>
</evidence>
<reference evidence="1 2" key="1">
    <citation type="journal article" date="2012" name="PLoS Pathog.">
        <title>Diverse lifestyles and strategies of plant pathogenesis encoded in the genomes of eighteen Dothideomycetes fungi.</title>
        <authorList>
            <person name="Ohm R.A."/>
            <person name="Feau N."/>
            <person name="Henrissat B."/>
            <person name="Schoch C.L."/>
            <person name="Horwitz B.A."/>
            <person name="Barry K.W."/>
            <person name="Condon B.J."/>
            <person name="Copeland A.C."/>
            <person name="Dhillon B."/>
            <person name="Glaser F."/>
            <person name="Hesse C.N."/>
            <person name="Kosti I."/>
            <person name="LaButti K."/>
            <person name="Lindquist E.A."/>
            <person name="Lucas S."/>
            <person name="Salamov A.A."/>
            <person name="Bradshaw R.E."/>
            <person name="Ciuffetti L."/>
            <person name="Hamelin R.C."/>
            <person name="Kema G.H.J."/>
            <person name="Lawrence C."/>
            <person name="Scott J.A."/>
            <person name="Spatafora J.W."/>
            <person name="Turgeon B.G."/>
            <person name="de Wit P.J.G.M."/>
            <person name="Zhong S."/>
            <person name="Goodwin S.B."/>
            <person name="Grigoriev I.V."/>
        </authorList>
    </citation>
    <scope>NUCLEOTIDE SEQUENCE [LARGE SCALE GENOMIC DNA]</scope>
    <source>
        <strain evidence="1 2">SO2202</strain>
    </source>
</reference>
<accession>M3D383</accession>
<dbReference type="AlphaFoldDB" id="M3D383"/>
<evidence type="ECO:0000313" key="1">
    <source>
        <dbReference type="EMBL" id="EMF11602.1"/>
    </source>
</evidence>
<gene>
    <name evidence="1" type="ORF">SEPMUDRAFT_134720</name>
</gene>
<proteinExistence type="predicted"/>
<protein>
    <submittedName>
        <fullName evidence="1">Uncharacterized protein</fullName>
    </submittedName>
</protein>
<keyword evidence="2" id="KW-1185">Reference proteome</keyword>
<dbReference type="Proteomes" id="UP000016931">
    <property type="component" value="Unassembled WGS sequence"/>
</dbReference>
<name>M3D383_SPHMS</name>
<dbReference type="EMBL" id="KB456266">
    <property type="protein sequence ID" value="EMF11602.1"/>
    <property type="molecule type" value="Genomic_DNA"/>
</dbReference>
<sequence length="370" mass="42343">MQLIIGQEGNGDCHLHVSYLTYTSSSGLHHYRAAAFQHQVRYLIIRKHTTNHRTPTSLRGLIFITDMSNAFATSAMRTALELATQATAANGHSLQPPPFPLMQLPKELRDIIYQKMAEDIHIVSVNQRLDYTFLRSHIPILRSSKLLEKDCLRQLLQYAVIELRVRHEGLSGVARNTRCILSPYRRSLFLLHPLRYEVMLVQPVPPLSAMPSNPQGTFSRLKPSHSHRAYYHRAEVMLRTNLRLPLGTIPPRAMMHMDRDPAWYTALSRNQNLYVVFASRAVPAGIYLKRWIQMLEDLQPELRFHYRVRVPSNQQCTCPSGPCLQELQNGSHLRAARGLLRWHCADAIVERELVAIAEAYDIAGCLAFRS</sequence>
<dbReference type="GeneID" id="27899793"/>
<organism evidence="1 2">
    <name type="scientific">Sphaerulina musiva (strain SO2202)</name>
    <name type="common">Poplar stem canker fungus</name>
    <name type="synonym">Septoria musiva</name>
    <dbReference type="NCBI Taxonomy" id="692275"/>
    <lineage>
        <taxon>Eukaryota</taxon>
        <taxon>Fungi</taxon>
        <taxon>Dikarya</taxon>
        <taxon>Ascomycota</taxon>
        <taxon>Pezizomycotina</taxon>
        <taxon>Dothideomycetes</taxon>
        <taxon>Dothideomycetidae</taxon>
        <taxon>Mycosphaerellales</taxon>
        <taxon>Mycosphaerellaceae</taxon>
        <taxon>Sphaerulina</taxon>
    </lineage>
</organism>
<dbReference type="RefSeq" id="XP_016759723.1">
    <property type="nucleotide sequence ID" value="XM_016902656.1"/>
</dbReference>